<keyword evidence="2" id="KW-1185">Reference proteome</keyword>
<keyword evidence="1" id="KW-0808">Transferase</keyword>
<name>A0A438AF50_9RHOB</name>
<protein>
    <submittedName>
        <fullName evidence="1">Sulfotransferase</fullName>
    </submittedName>
</protein>
<proteinExistence type="predicted"/>
<evidence type="ECO:0000313" key="2">
    <source>
        <dbReference type="Proteomes" id="UP000285908"/>
    </source>
</evidence>
<reference evidence="1 2" key="1">
    <citation type="submission" date="2018-11" db="EMBL/GenBank/DDBJ databases">
        <title>Mesobaculum littorinae gen. nov., sp. nov., isolated from Littorina scabra that represents a novel genus of the order Rhodobacteraceae.</title>
        <authorList>
            <person name="Li F."/>
        </authorList>
    </citation>
    <scope>NUCLEOTIDE SEQUENCE [LARGE SCALE GENOMIC DNA]</scope>
    <source>
        <strain evidence="1 2">M0103</strain>
    </source>
</reference>
<evidence type="ECO:0000313" key="1">
    <source>
        <dbReference type="EMBL" id="RVV97302.1"/>
    </source>
</evidence>
<organism evidence="1 2">
    <name type="scientific">Mesobaculum littorinae</name>
    <dbReference type="NCBI Taxonomy" id="2486419"/>
    <lineage>
        <taxon>Bacteria</taxon>
        <taxon>Pseudomonadati</taxon>
        <taxon>Pseudomonadota</taxon>
        <taxon>Alphaproteobacteria</taxon>
        <taxon>Rhodobacterales</taxon>
        <taxon>Roseobacteraceae</taxon>
        <taxon>Mesobaculum</taxon>
    </lineage>
</organism>
<dbReference type="EMBL" id="RQXX01000005">
    <property type="protein sequence ID" value="RVV97302.1"/>
    <property type="molecule type" value="Genomic_DNA"/>
</dbReference>
<accession>A0A438AF50</accession>
<dbReference type="SUPFAM" id="SSF52540">
    <property type="entry name" value="P-loop containing nucleoside triphosphate hydrolases"/>
    <property type="match status" value="1"/>
</dbReference>
<dbReference type="OrthoDB" id="9777890at2"/>
<dbReference type="InterPro" id="IPR027417">
    <property type="entry name" value="P-loop_NTPase"/>
</dbReference>
<dbReference type="GO" id="GO:0016740">
    <property type="term" value="F:transferase activity"/>
    <property type="evidence" value="ECO:0007669"/>
    <property type="project" value="UniProtKB-KW"/>
</dbReference>
<dbReference type="Gene3D" id="3.40.50.300">
    <property type="entry name" value="P-loop containing nucleotide triphosphate hydrolases"/>
    <property type="match status" value="1"/>
</dbReference>
<sequence length="359" mass="38384">MTSPAPLAPAPLAPASALGGGLILGSARCGSTLVSEILKRHPAILSVSELFSTVGPHAFRPDRPSGAAFWRHLSRPSRALSRTGNPQVAPREFLYGRVPDPAHDPFLCPPILAITLPHLFADPDAVFATLARDVPTWPRRSLAAQYLSLFDRLAADLGGRRVWVERSGGSLVASGTLLRMFPAARPVLLTRSGPDTALSMRDYPATRLAIWMWRRLAPLGIDLLSPRHHYGRGAIWPLIAAAGGVAGLGPILSARPTLADCGAFWSELTRKGLGPLAGHAPLILSYESLCRAPQDEIRRLGLYLADEAPEAWVEACAALPQVRPTRLAALDPADRREVELACAPGEAALAAWTQGRSLP</sequence>
<gene>
    <name evidence="1" type="ORF">EKE94_14925</name>
</gene>
<dbReference type="Proteomes" id="UP000285908">
    <property type="component" value="Unassembled WGS sequence"/>
</dbReference>
<comment type="caution">
    <text evidence="1">The sequence shown here is derived from an EMBL/GenBank/DDBJ whole genome shotgun (WGS) entry which is preliminary data.</text>
</comment>
<dbReference type="AlphaFoldDB" id="A0A438AF50"/>